<proteinExistence type="predicted"/>
<dbReference type="GeneID" id="26627574"/>
<protein>
    <submittedName>
        <fullName evidence="1">Long tail fiber distal subunit</fullName>
    </submittedName>
</protein>
<organism evidence="1 2">
    <name type="scientific">Yersinia phage vB_YenM_TG1</name>
    <dbReference type="NCBI Taxonomy" id="1589265"/>
    <lineage>
        <taxon>Viruses</taxon>
        <taxon>Duplodnaviria</taxon>
        <taxon>Heunggongvirae</taxon>
        <taxon>Uroviricota</taxon>
        <taxon>Caudoviricetes</taxon>
        <taxon>Pantevenvirales</taxon>
        <taxon>Straboviridae</taxon>
        <taxon>Tevenvirinae</taxon>
        <taxon>Tegunavirus</taxon>
        <taxon>Tegunavirus yenmtg1</taxon>
    </lineage>
</organism>
<dbReference type="RefSeq" id="YP_009200511.1">
    <property type="nucleotide sequence ID" value="NC_028820.1"/>
</dbReference>
<evidence type="ECO:0000313" key="1">
    <source>
        <dbReference type="EMBL" id="AJD82060.1"/>
    </source>
</evidence>
<reference evidence="1 2" key="1">
    <citation type="submission" date="2014-11" db="EMBL/GenBank/DDBJ databases">
        <title>Complete genome sequence of vB_YenM_TG1, a broad host range bacteriophage which infects Yersinia enterocolitica.</title>
        <authorList>
            <person name="Leon-Velarde C.G."/>
            <person name="Kropinski A.M."/>
            <person name="Chen S."/>
            <person name="Griffiths M.W."/>
            <person name="Odumeru J.A."/>
        </authorList>
    </citation>
    <scope>NUCLEOTIDE SEQUENCE [LARGE SCALE GENOMIC DNA]</scope>
</reference>
<keyword evidence="2" id="KW-1185">Reference proteome</keyword>
<dbReference type="Proteomes" id="UP000031805">
    <property type="component" value="Segment"/>
</dbReference>
<dbReference type="EMBL" id="KP202158">
    <property type="protein sequence ID" value="AJD82060.1"/>
    <property type="molecule type" value="Genomic_DNA"/>
</dbReference>
<gene>
    <name evidence="1" type="ORF">YenMTG1_250</name>
</gene>
<name>A0A0B5A311_9CAUD</name>
<evidence type="ECO:0000313" key="2">
    <source>
        <dbReference type="Proteomes" id="UP000031805"/>
    </source>
</evidence>
<dbReference type="Pfam" id="PF11839">
    <property type="entry name" value="Alanine_zipper"/>
    <property type="match status" value="1"/>
</dbReference>
<dbReference type="KEGG" id="vg:26627574"/>
<sequence>MADLSRIKFKRSSVAGKRPLPADIAEGELAINLKDCMLFTKDDQNMIVDLGFAKGGNVDGNINQVSGNFKTAGNVEGKNFDITDSAKINNSTKTKYLTISTNDEPTSNGIYRYWGSATRGSVHEFGFADSSYGMYVQKSPTGDVDAAINGKLSIGTAGNAILNIGGLDDGDTGFTSGGDGLLHVRANNEYVMQFQSSVATVHKILRPNAGIETSYKGYGTYDFISLAQWADTPETANGVNHLRKMRGCAAGTIFHELVDQKNSEIAWYQGNGPEIKIVSWNSDGDLKANGSITALNGSFFSRASNAAYNANYWFHGESGQERAVIYAGANGQLRLRNQATGSGEMVFDGGMIQTLTMVSGSERALIRGTVDGGSHVAWRDRSSGIQLDCPNSDNVAYNIWKATKWGANHLAAMDVHAPAGDPNNVVIRLLSGNHVHNWNGPNYSSPGTIAAGGRLSTGAGVYAAGRVEGHDLVSRGEIYGAGGNVTIDTSGNILASAWETGNLKHELNTIRTAANNAQSTANTANATANNAQSTANTANANANAAARWVNWGTSYNFGLLNQTPNQRIIDKGWFLVGLAGAGQNNNTINLIGGRIQVWNNNSGWVDSST</sequence>
<dbReference type="InterPro" id="IPR021793">
    <property type="entry name" value="Oprl"/>
</dbReference>
<accession>A0A0B5A311</accession>